<dbReference type="Proteomes" id="UP000046680">
    <property type="component" value="Unassembled WGS sequence"/>
</dbReference>
<dbReference type="EMBL" id="CGCX01003122">
    <property type="protein sequence ID" value="CFS18693.1"/>
    <property type="molecule type" value="Genomic_DNA"/>
</dbReference>
<feature type="region of interest" description="Disordered" evidence="1">
    <location>
        <begin position="47"/>
        <end position="69"/>
    </location>
</feature>
<dbReference type="Proteomes" id="UP000038802">
    <property type="component" value="Unassembled WGS sequence"/>
</dbReference>
<dbReference type="EMBL" id="CHKL01000691">
    <property type="protein sequence ID" value="COX18685.1"/>
    <property type="molecule type" value="Genomic_DNA"/>
</dbReference>
<accession>A0A0T9YZI2</accession>
<name>A0A0T9YZI2_MYCTX</name>
<evidence type="ECO:0000313" key="2">
    <source>
        <dbReference type="EMBL" id="CFS18693.1"/>
    </source>
</evidence>
<reference evidence="7" key="2">
    <citation type="submission" date="2015-03" db="EMBL/GenBank/DDBJ databases">
        <authorList>
            <person name="Murphy D."/>
        </authorList>
    </citation>
    <scope>NUCLEOTIDE SEQUENCE [LARGE SCALE GENOMIC DNA]</scope>
    <source>
        <strain evidence="7">K00500041</strain>
    </source>
</reference>
<evidence type="ECO:0000313" key="8">
    <source>
        <dbReference type="Proteomes" id="UP000038802"/>
    </source>
</evidence>
<evidence type="ECO:0000313" key="4">
    <source>
        <dbReference type="EMBL" id="CKU52330.1"/>
    </source>
</evidence>
<feature type="region of interest" description="Disordered" evidence="1">
    <location>
        <begin position="1"/>
        <end position="22"/>
    </location>
</feature>
<evidence type="ECO:0000313" key="11">
    <source>
        <dbReference type="Proteomes" id="UP000048600"/>
    </source>
</evidence>
<dbReference type="EMBL" id="CSAE01001359">
    <property type="protein sequence ID" value="COX54684.1"/>
    <property type="molecule type" value="Genomic_DNA"/>
</dbReference>
<evidence type="ECO:0000313" key="10">
    <source>
        <dbReference type="Proteomes" id="UP000046680"/>
    </source>
</evidence>
<dbReference type="EMBL" id="CSAJ01000689">
    <property type="protein sequence ID" value="COX07177.1"/>
    <property type="molecule type" value="Genomic_DNA"/>
</dbReference>
<dbReference type="Proteomes" id="UP000048600">
    <property type="component" value="Unassembled WGS sequence"/>
</dbReference>
<dbReference type="Proteomes" id="UP000044938">
    <property type="component" value="Unassembled WGS sequence"/>
</dbReference>
<dbReference type="AlphaFoldDB" id="A0A0T9YZI2"/>
<dbReference type="EMBL" id="CNGE01001813">
    <property type="protein sequence ID" value="CKU52330.1"/>
    <property type="molecule type" value="Genomic_DNA"/>
</dbReference>
<evidence type="ECO:0000313" key="3">
    <source>
        <dbReference type="EMBL" id="CKT78673.1"/>
    </source>
</evidence>
<evidence type="ECO:0000313" key="12">
    <source>
        <dbReference type="Proteomes" id="UP000048948"/>
    </source>
</evidence>
<evidence type="ECO:0000256" key="1">
    <source>
        <dbReference type="SAM" id="MobiDB-lite"/>
    </source>
</evidence>
<evidence type="ECO:0000313" key="9">
    <source>
        <dbReference type="Proteomes" id="UP000044938"/>
    </source>
</evidence>
<protein>
    <submittedName>
        <fullName evidence="7">Uncharacterized protein</fullName>
    </submittedName>
</protein>
<gene>
    <name evidence="2" type="ORF">ERS007657_04457</name>
    <name evidence="7" type="ORF">ERS007703_05331</name>
    <name evidence="5" type="ORF">ERS007720_03854</name>
    <name evidence="6" type="ORF">ERS007741_03957</name>
    <name evidence="4" type="ORF">ERS027646_04838</name>
    <name evidence="3" type="ORF">ERS027659_04826</name>
</gene>
<reference evidence="8 9" key="1">
    <citation type="submission" date="2015-03" db="EMBL/GenBank/DDBJ databases">
        <authorList>
            <consortium name="Pathogen Informatics"/>
        </authorList>
    </citation>
    <scope>NUCLEOTIDE SEQUENCE [LARGE SCALE GENOMIC DNA]</scope>
    <source>
        <strain evidence="4 12">Bir 172</strain>
        <strain evidence="3 13">Bir 185</strain>
        <strain evidence="2 10">C09601061</strain>
        <strain evidence="8">K00500041</strain>
        <strain evidence="5 9">M09401471</strain>
        <strain evidence="6 11">P00601463</strain>
    </source>
</reference>
<proteinExistence type="predicted"/>
<evidence type="ECO:0000313" key="6">
    <source>
        <dbReference type="EMBL" id="COX18685.1"/>
    </source>
</evidence>
<dbReference type="Proteomes" id="UP000050164">
    <property type="component" value="Unassembled WGS sequence"/>
</dbReference>
<dbReference type="Proteomes" id="UP000048948">
    <property type="component" value="Unassembled WGS sequence"/>
</dbReference>
<evidence type="ECO:0000313" key="7">
    <source>
        <dbReference type="EMBL" id="COX54684.1"/>
    </source>
</evidence>
<organism evidence="7 8">
    <name type="scientific">Mycobacterium tuberculosis</name>
    <dbReference type="NCBI Taxonomy" id="1773"/>
    <lineage>
        <taxon>Bacteria</taxon>
        <taxon>Bacillati</taxon>
        <taxon>Actinomycetota</taxon>
        <taxon>Actinomycetes</taxon>
        <taxon>Mycobacteriales</taxon>
        <taxon>Mycobacteriaceae</taxon>
        <taxon>Mycobacterium</taxon>
        <taxon>Mycobacterium tuberculosis complex</taxon>
    </lineage>
</organism>
<evidence type="ECO:0000313" key="13">
    <source>
        <dbReference type="Proteomes" id="UP000050164"/>
    </source>
</evidence>
<dbReference type="EMBL" id="CNFT01001943">
    <property type="protein sequence ID" value="CKT78673.1"/>
    <property type="molecule type" value="Genomic_DNA"/>
</dbReference>
<evidence type="ECO:0000313" key="5">
    <source>
        <dbReference type="EMBL" id="COX07177.1"/>
    </source>
</evidence>
<sequence>MVTALPGEPSTGVGGRSGKADTGKVFTIGATRITSGATVGTLTLPCESPNRNKSAATWPMRCTPSSSTT</sequence>